<evidence type="ECO:0000313" key="1">
    <source>
        <dbReference type="EMBL" id="TKS14771.1"/>
    </source>
</evidence>
<gene>
    <name evidence="1" type="ORF">D5086_0000039400</name>
</gene>
<organism evidence="1">
    <name type="scientific">Populus alba</name>
    <name type="common">White poplar</name>
    <dbReference type="NCBI Taxonomy" id="43335"/>
    <lineage>
        <taxon>Eukaryota</taxon>
        <taxon>Viridiplantae</taxon>
        <taxon>Streptophyta</taxon>
        <taxon>Embryophyta</taxon>
        <taxon>Tracheophyta</taxon>
        <taxon>Spermatophyta</taxon>
        <taxon>Magnoliopsida</taxon>
        <taxon>eudicotyledons</taxon>
        <taxon>Gunneridae</taxon>
        <taxon>Pentapetalae</taxon>
        <taxon>rosids</taxon>
        <taxon>fabids</taxon>
        <taxon>Malpighiales</taxon>
        <taxon>Salicaceae</taxon>
        <taxon>Saliceae</taxon>
        <taxon>Populus</taxon>
    </lineage>
</organism>
<accession>A0A4U5QVR1</accession>
<dbReference type="PANTHER" id="PTHR34569">
    <property type="entry name" value="EXPRESSED PROTEIN"/>
    <property type="match status" value="1"/>
</dbReference>
<dbReference type="PANTHER" id="PTHR34569:SF12">
    <property type="entry name" value="TRANSMEMBRANE PROTEIN"/>
    <property type="match status" value="1"/>
</dbReference>
<comment type="caution">
    <text evidence="1">The sequence shown here is derived from an EMBL/GenBank/DDBJ whole genome shotgun (WGS) entry which is preliminary data.</text>
</comment>
<sequence>MEKPNTPTINRRKKNLELSSSSSFLLPNGCDSKDPDIEMIQIQPLTYTSLRDLLPSSPPPPCLLSPTQRSGSWKEISIRNPLVKHAARAYLQPMSTPDVDNRGLFRRLKDQCGCIGWFNDIVLKPLMVKFFGRGEENSDEYDDDEDDYLRRD</sequence>
<name>A0A4U5QVR1_POPAL</name>
<dbReference type="EMBL" id="RCHU01000111">
    <property type="protein sequence ID" value="TKS14771.1"/>
    <property type="molecule type" value="Genomic_DNA"/>
</dbReference>
<protein>
    <submittedName>
        <fullName evidence="1">Uncharacterized protein</fullName>
    </submittedName>
</protein>
<dbReference type="AlphaFoldDB" id="A0A4U5QVR1"/>
<reference evidence="1" key="1">
    <citation type="submission" date="2018-10" db="EMBL/GenBank/DDBJ databases">
        <title>Population genomic analysis revealed the cold adaptation of white poplar.</title>
        <authorList>
            <person name="Liu Y.-J."/>
        </authorList>
    </citation>
    <scope>NUCLEOTIDE SEQUENCE [LARGE SCALE GENOMIC DNA]</scope>
    <source>
        <strain evidence="1">PAL-ZL1</strain>
    </source>
</reference>
<proteinExistence type="predicted"/>